<keyword evidence="1" id="KW-1133">Transmembrane helix</keyword>
<proteinExistence type="predicted"/>
<feature type="signal peptide" evidence="2">
    <location>
        <begin position="1"/>
        <end position="35"/>
    </location>
</feature>
<keyword evidence="5" id="KW-1185">Reference proteome</keyword>
<evidence type="ECO:0000259" key="3">
    <source>
        <dbReference type="PROSITE" id="PS50228"/>
    </source>
</evidence>
<dbReference type="EMBL" id="JAIZAY010000001">
    <property type="protein sequence ID" value="KAJ8049165.1"/>
    <property type="molecule type" value="Genomic_DNA"/>
</dbReference>
<feature type="domain" description="SUEL-type lectin" evidence="3">
    <location>
        <begin position="43"/>
        <end position="139"/>
    </location>
</feature>
<protein>
    <submittedName>
        <fullName evidence="4">D-galactoside-specific lectin</fullName>
    </submittedName>
</protein>
<dbReference type="PANTHER" id="PTHR46780">
    <property type="entry name" value="PROTEIN EVA-1"/>
    <property type="match status" value="1"/>
</dbReference>
<dbReference type="AlphaFoldDB" id="A0A9Q1CQD9"/>
<evidence type="ECO:0000256" key="1">
    <source>
        <dbReference type="SAM" id="Phobius"/>
    </source>
</evidence>
<accession>A0A9Q1CQD9</accession>
<dbReference type="CDD" id="cd22827">
    <property type="entry name" value="Gal_Rha_Lectin_SUL-I-like"/>
    <property type="match status" value="1"/>
</dbReference>
<keyword evidence="2" id="KW-0732">Signal</keyword>
<evidence type="ECO:0000313" key="5">
    <source>
        <dbReference type="Proteomes" id="UP001152320"/>
    </source>
</evidence>
<evidence type="ECO:0000313" key="4">
    <source>
        <dbReference type="EMBL" id="KAJ8049165.1"/>
    </source>
</evidence>
<keyword evidence="1" id="KW-0812">Transmembrane</keyword>
<dbReference type="InterPro" id="IPR043159">
    <property type="entry name" value="Lectin_gal-bd_sf"/>
</dbReference>
<feature type="chain" id="PRO_5040329396" evidence="2">
    <location>
        <begin position="36"/>
        <end position="298"/>
    </location>
</feature>
<dbReference type="Gene3D" id="2.60.120.740">
    <property type="match status" value="1"/>
</dbReference>
<keyword evidence="1" id="KW-0472">Membrane</keyword>
<dbReference type="Pfam" id="PF02140">
    <property type="entry name" value="SUEL_Lectin"/>
    <property type="match status" value="1"/>
</dbReference>
<reference evidence="4" key="1">
    <citation type="submission" date="2021-10" db="EMBL/GenBank/DDBJ databases">
        <title>Tropical sea cucumber genome reveals ecological adaptation and Cuvierian tubules defense mechanism.</title>
        <authorList>
            <person name="Chen T."/>
        </authorList>
    </citation>
    <scope>NUCLEOTIDE SEQUENCE</scope>
    <source>
        <strain evidence="4">Nanhai2018</strain>
        <tissue evidence="4">Muscle</tissue>
    </source>
</reference>
<dbReference type="Proteomes" id="UP001152320">
    <property type="component" value="Chromosome 1"/>
</dbReference>
<dbReference type="OrthoDB" id="1100386at2759"/>
<dbReference type="PROSITE" id="PS50228">
    <property type="entry name" value="SUEL_LECTIN"/>
    <property type="match status" value="1"/>
</dbReference>
<sequence length="298" mass="32783">MCGGNNVMNLPFQDRKMTIVLILLVVQSLIARGNGDEQNFEFVCEHETLVLSCNSDEYLETTDALYGYDWNDTDPRTTCTLPAYLKIKEGQLCRATGSIQIVAGICNGNVNCTVAASNRVFGDPCVGTFKYLRVNYTCLSNSTTPVPPDSSSRATTAVGKVTTSPSKDAVVLWPLATLISLPLLLCVVVYGVIKMRAKYSTPEAELTTKQHQSANYYASNKGVSVNSLNKENVNLETSEPVYETTDNYEIPKPVTSEYVDVNIQSDHDYEGYYLSLDGTQLSQGNVNEYSCIHQSVEI</sequence>
<gene>
    <name evidence="4" type="ORF">HOLleu_01782</name>
</gene>
<organism evidence="4 5">
    <name type="scientific">Holothuria leucospilota</name>
    <name type="common">Black long sea cucumber</name>
    <name type="synonym">Mertensiothuria leucospilota</name>
    <dbReference type="NCBI Taxonomy" id="206669"/>
    <lineage>
        <taxon>Eukaryota</taxon>
        <taxon>Metazoa</taxon>
        <taxon>Echinodermata</taxon>
        <taxon>Eleutherozoa</taxon>
        <taxon>Echinozoa</taxon>
        <taxon>Holothuroidea</taxon>
        <taxon>Aspidochirotacea</taxon>
        <taxon>Aspidochirotida</taxon>
        <taxon>Holothuriidae</taxon>
        <taxon>Holothuria</taxon>
    </lineage>
</organism>
<evidence type="ECO:0000256" key="2">
    <source>
        <dbReference type="SAM" id="SignalP"/>
    </source>
</evidence>
<dbReference type="InterPro" id="IPR000922">
    <property type="entry name" value="Lectin_gal-bd_dom"/>
</dbReference>
<name>A0A9Q1CQD9_HOLLE</name>
<dbReference type="GO" id="GO:0030246">
    <property type="term" value="F:carbohydrate binding"/>
    <property type="evidence" value="ECO:0007669"/>
    <property type="project" value="InterPro"/>
</dbReference>
<comment type="caution">
    <text evidence="4">The sequence shown here is derived from an EMBL/GenBank/DDBJ whole genome shotgun (WGS) entry which is preliminary data.</text>
</comment>
<feature type="transmembrane region" description="Helical" evidence="1">
    <location>
        <begin position="171"/>
        <end position="193"/>
    </location>
</feature>